<protein>
    <submittedName>
        <fullName evidence="1">Uncharacterized protein</fullName>
    </submittedName>
</protein>
<gene>
    <name evidence="1" type="ORF">M9H77_00897</name>
</gene>
<dbReference type="EMBL" id="CM044701">
    <property type="protein sequence ID" value="KAI5679670.1"/>
    <property type="molecule type" value="Genomic_DNA"/>
</dbReference>
<organism evidence="1 2">
    <name type="scientific">Catharanthus roseus</name>
    <name type="common">Madagascar periwinkle</name>
    <name type="synonym">Vinca rosea</name>
    <dbReference type="NCBI Taxonomy" id="4058"/>
    <lineage>
        <taxon>Eukaryota</taxon>
        <taxon>Viridiplantae</taxon>
        <taxon>Streptophyta</taxon>
        <taxon>Embryophyta</taxon>
        <taxon>Tracheophyta</taxon>
        <taxon>Spermatophyta</taxon>
        <taxon>Magnoliopsida</taxon>
        <taxon>eudicotyledons</taxon>
        <taxon>Gunneridae</taxon>
        <taxon>Pentapetalae</taxon>
        <taxon>asterids</taxon>
        <taxon>lamiids</taxon>
        <taxon>Gentianales</taxon>
        <taxon>Apocynaceae</taxon>
        <taxon>Rauvolfioideae</taxon>
        <taxon>Vinceae</taxon>
        <taxon>Catharanthinae</taxon>
        <taxon>Catharanthus</taxon>
    </lineage>
</organism>
<name>A0ACC0C402_CATRO</name>
<evidence type="ECO:0000313" key="2">
    <source>
        <dbReference type="Proteomes" id="UP001060085"/>
    </source>
</evidence>
<proteinExistence type="predicted"/>
<comment type="caution">
    <text evidence="1">The sequence shown here is derived from an EMBL/GenBank/DDBJ whole genome shotgun (WGS) entry which is preliminary data.</text>
</comment>
<sequence length="194" mass="21676">MGWVWKDDDDSNYSSYSGDVNESGGSNSSYDDRCATRKVVKSECKTNKTEDGRFIRKCEHTEQIFRDCIGRPSELVQSNKEYTEDDVTDQMTKGSFSLGSAEPGAFNFPGLQSDIEAIERSFLGGLNRFFEAAEDIKNGFFSAFGTPDVYDRDSSSRTNRRGIPIDDYPKREVPPPKQSKSDGEVDLSGLARDV</sequence>
<accession>A0ACC0C402</accession>
<evidence type="ECO:0000313" key="1">
    <source>
        <dbReference type="EMBL" id="KAI5679670.1"/>
    </source>
</evidence>
<dbReference type="Proteomes" id="UP001060085">
    <property type="component" value="Linkage Group LG01"/>
</dbReference>
<keyword evidence="2" id="KW-1185">Reference proteome</keyword>
<reference evidence="2" key="1">
    <citation type="journal article" date="2023" name="Nat. Plants">
        <title>Single-cell RNA sequencing provides a high-resolution roadmap for understanding the multicellular compartmentation of specialized metabolism.</title>
        <authorList>
            <person name="Sun S."/>
            <person name="Shen X."/>
            <person name="Li Y."/>
            <person name="Li Y."/>
            <person name="Wang S."/>
            <person name="Li R."/>
            <person name="Zhang H."/>
            <person name="Shen G."/>
            <person name="Guo B."/>
            <person name="Wei J."/>
            <person name="Xu J."/>
            <person name="St-Pierre B."/>
            <person name="Chen S."/>
            <person name="Sun C."/>
        </authorList>
    </citation>
    <scope>NUCLEOTIDE SEQUENCE [LARGE SCALE GENOMIC DNA]</scope>
</reference>